<sequence length="66" mass="7759">MSQFQMKVVRCPYTVTRIDKNSISEASELSVLVLYLFVVIRIIMELLYLFIQLNFFIIEAKAKRNA</sequence>
<proteinExistence type="predicted"/>
<keyword evidence="1" id="KW-0472">Membrane</keyword>
<keyword evidence="3" id="KW-1185">Reference proteome</keyword>
<feature type="transmembrane region" description="Helical" evidence="1">
    <location>
        <begin position="32"/>
        <end position="57"/>
    </location>
</feature>
<comment type="caution">
    <text evidence="2">The sequence shown here is derived from an EMBL/GenBank/DDBJ whole genome shotgun (WGS) entry which is preliminary data.</text>
</comment>
<dbReference type="Proteomes" id="UP000824120">
    <property type="component" value="Chromosome 5"/>
</dbReference>
<evidence type="ECO:0000256" key="1">
    <source>
        <dbReference type="SAM" id="Phobius"/>
    </source>
</evidence>
<dbReference type="AlphaFoldDB" id="A0A9J5Z624"/>
<accession>A0A9J5Z624</accession>
<dbReference type="EMBL" id="JACXVP010000005">
    <property type="protein sequence ID" value="KAG5606470.1"/>
    <property type="molecule type" value="Genomic_DNA"/>
</dbReference>
<keyword evidence="1" id="KW-0812">Transmembrane</keyword>
<evidence type="ECO:0000313" key="2">
    <source>
        <dbReference type="EMBL" id="KAG5606470.1"/>
    </source>
</evidence>
<gene>
    <name evidence="2" type="ORF">H5410_027962</name>
</gene>
<evidence type="ECO:0000313" key="3">
    <source>
        <dbReference type="Proteomes" id="UP000824120"/>
    </source>
</evidence>
<keyword evidence="1" id="KW-1133">Transmembrane helix</keyword>
<reference evidence="2 3" key="1">
    <citation type="submission" date="2020-09" db="EMBL/GenBank/DDBJ databases">
        <title>De no assembly of potato wild relative species, Solanum commersonii.</title>
        <authorList>
            <person name="Cho K."/>
        </authorList>
    </citation>
    <scope>NUCLEOTIDE SEQUENCE [LARGE SCALE GENOMIC DNA]</scope>
    <source>
        <strain evidence="2">LZ3.2</strain>
        <tissue evidence="2">Leaf</tissue>
    </source>
</reference>
<protein>
    <submittedName>
        <fullName evidence="2">Uncharacterized protein</fullName>
    </submittedName>
</protein>
<name>A0A9J5Z624_SOLCO</name>
<organism evidence="2 3">
    <name type="scientific">Solanum commersonii</name>
    <name type="common">Commerson's wild potato</name>
    <name type="synonym">Commerson's nightshade</name>
    <dbReference type="NCBI Taxonomy" id="4109"/>
    <lineage>
        <taxon>Eukaryota</taxon>
        <taxon>Viridiplantae</taxon>
        <taxon>Streptophyta</taxon>
        <taxon>Embryophyta</taxon>
        <taxon>Tracheophyta</taxon>
        <taxon>Spermatophyta</taxon>
        <taxon>Magnoliopsida</taxon>
        <taxon>eudicotyledons</taxon>
        <taxon>Gunneridae</taxon>
        <taxon>Pentapetalae</taxon>
        <taxon>asterids</taxon>
        <taxon>lamiids</taxon>
        <taxon>Solanales</taxon>
        <taxon>Solanaceae</taxon>
        <taxon>Solanoideae</taxon>
        <taxon>Solaneae</taxon>
        <taxon>Solanum</taxon>
    </lineage>
</organism>